<dbReference type="InterPro" id="IPR036390">
    <property type="entry name" value="WH_DNA-bd_sf"/>
</dbReference>
<accession>A0A285NXJ0</accession>
<dbReference type="Gene3D" id="1.10.10.10">
    <property type="entry name" value="Winged helix-like DNA-binding domain superfamily/Winged helix DNA-binding domain"/>
    <property type="match status" value="1"/>
</dbReference>
<keyword evidence="2" id="KW-1185">Reference proteome</keyword>
<dbReference type="PROSITE" id="PS51197">
    <property type="entry name" value="HTH_RRF2_2"/>
    <property type="match status" value="1"/>
</dbReference>
<reference evidence="2" key="1">
    <citation type="submission" date="2017-09" db="EMBL/GenBank/DDBJ databases">
        <authorList>
            <person name="Varghese N."/>
            <person name="Submissions S."/>
        </authorList>
    </citation>
    <scope>NUCLEOTIDE SEQUENCE [LARGE SCALE GENOMIC DNA]</scope>
    <source>
        <strain evidence="2">DSM 2913</strain>
    </source>
</reference>
<gene>
    <name evidence="1" type="ORF">SAMN06265353_1020</name>
</gene>
<protein>
    <submittedName>
        <fullName evidence="1">Transcriptional regulator, BadM/Rrf2 family</fullName>
    </submittedName>
</protein>
<organism evidence="1 2">
    <name type="scientific">Hydrogenobacter hydrogenophilus</name>
    <dbReference type="NCBI Taxonomy" id="35835"/>
    <lineage>
        <taxon>Bacteria</taxon>
        <taxon>Pseudomonadati</taxon>
        <taxon>Aquificota</taxon>
        <taxon>Aquificia</taxon>
        <taxon>Aquificales</taxon>
        <taxon>Aquificaceae</taxon>
        <taxon>Hydrogenobacter</taxon>
    </lineage>
</organism>
<dbReference type="InterPro" id="IPR000944">
    <property type="entry name" value="Tscrpt_reg_Rrf2"/>
</dbReference>
<dbReference type="AlphaFoldDB" id="A0A285NXJ0"/>
<name>A0A285NXJ0_9AQUI</name>
<dbReference type="PANTHER" id="PTHR33221">
    <property type="entry name" value="WINGED HELIX-TURN-HELIX TRANSCRIPTIONAL REGULATOR, RRF2 FAMILY"/>
    <property type="match status" value="1"/>
</dbReference>
<dbReference type="InterPro" id="IPR030489">
    <property type="entry name" value="TR_Rrf2-type_CS"/>
</dbReference>
<dbReference type="PROSITE" id="PS01332">
    <property type="entry name" value="HTH_RRF2_1"/>
    <property type="match status" value="1"/>
</dbReference>
<dbReference type="GO" id="GO:0005829">
    <property type="term" value="C:cytosol"/>
    <property type="evidence" value="ECO:0007669"/>
    <property type="project" value="TreeGrafter"/>
</dbReference>
<sequence>MIYSETVKYALLALSYLALNKDRLVKVEEIAEAQKIPKPFLSKIFHKLARERVLRSYKGPTGGFTLAVPPEQITIMDVIRYLDEDYKLDYCALRPGRCEEWQVSPCRVHEKWTRLRETILDYLNTTTIAELAEVEEKHRHKEPVQIERSIK</sequence>
<dbReference type="Pfam" id="PF02082">
    <property type="entry name" value="Rrf2"/>
    <property type="match status" value="1"/>
</dbReference>
<dbReference type="OrthoDB" id="9808360at2"/>
<dbReference type="InterPro" id="IPR036388">
    <property type="entry name" value="WH-like_DNA-bd_sf"/>
</dbReference>
<dbReference type="SUPFAM" id="SSF46785">
    <property type="entry name" value="Winged helix' DNA-binding domain"/>
    <property type="match status" value="1"/>
</dbReference>
<dbReference type="RefSeq" id="WP_096602003.1">
    <property type="nucleotide sequence ID" value="NZ_OBEN01000004.1"/>
</dbReference>
<dbReference type="GO" id="GO:0003700">
    <property type="term" value="F:DNA-binding transcription factor activity"/>
    <property type="evidence" value="ECO:0007669"/>
    <property type="project" value="TreeGrafter"/>
</dbReference>
<dbReference type="EMBL" id="OBEN01000004">
    <property type="protein sequence ID" value="SNZ14200.1"/>
    <property type="molecule type" value="Genomic_DNA"/>
</dbReference>
<proteinExistence type="predicted"/>
<dbReference type="NCBIfam" id="TIGR00738">
    <property type="entry name" value="rrf2_super"/>
    <property type="match status" value="1"/>
</dbReference>
<evidence type="ECO:0000313" key="1">
    <source>
        <dbReference type="EMBL" id="SNZ14200.1"/>
    </source>
</evidence>
<dbReference type="PANTHER" id="PTHR33221:SF14">
    <property type="entry name" value="HTH-TYPE TRANSCRIPTIONAL REGULATOR AQ_268-RELATED"/>
    <property type="match status" value="1"/>
</dbReference>
<evidence type="ECO:0000313" key="2">
    <source>
        <dbReference type="Proteomes" id="UP000218627"/>
    </source>
</evidence>
<dbReference type="Proteomes" id="UP000218627">
    <property type="component" value="Unassembled WGS sequence"/>
</dbReference>